<evidence type="ECO:0000313" key="3">
    <source>
        <dbReference type="Proteomes" id="UP000250235"/>
    </source>
</evidence>
<dbReference type="EMBL" id="KV004664">
    <property type="protein sequence ID" value="KZV35308.1"/>
    <property type="molecule type" value="Genomic_DNA"/>
</dbReference>
<evidence type="ECO:0000313" key="2">
    <source>
        <dbReference type="EMBL" id="KZV35308.1"/>
    </source>
</evidence>
<organism evidence="2 3">
    <name type="scientific">Dorcoceras hygrometricum</name>
    <dbReference type="NCBI Taxonomy" id="472368"/>
    <lineage>
        <taxon>Eukaryota</taxon>
        <taxon>Viridiplantae</taxon>
        <taxon>Streptophyta</taxon>
        <taxon>Embryophyta</taxon>
        <taxon>Tracheophyta</taxon>
        <taxon>Spermatophyta</taxon>
        <taxon>Magnoliopsida</taxon>
        <taxon>eudicotyledons</taxon>
        <taxon>Gunneridae</taxon>
        <taxon>Pentapetalae</taxon>
        <taxon>asterids</taxon>
        <taxon>lamiids</taxon>
        <taxon>Lamiales</taxon>
        <taxon>Gesneriaceae</taxon>
        <taxon>Didymocarpoideae</taxon>
        <taxon>Trichosporeae</taxon>
        <taxon>Loxocarpinae</taxon>
        <taxon>Dorcoceras</taxon>
    </lineage>
</organism>
<gene>
    <name evidence="2" type="ORF">F511_40775</name>
</gene>
<feature type="compositionally biased region" description="Basic and acidic residues" evidence="1">
    <location>
        <begin position="112"/>
        <end position="121"/>
    </location>
</feature>
<dbReference type="AlphaFoldDB" id="A0A2Z7BNY3"/>
<dbReference type="Proteomes" id="UP000250235">
    <property type="component" value="Unassembled WGS sequence"/>
</dbReference>
<evidence type="ECO:0000256" key="1">
    <source>
        <dbReference type="SAM" id="MobiDB-lite"/>
    </source>
</evidence>
<keyword evidence="3" id="KW-1185">Reference proteome</keyword>
<proteinExistence type="predicted"/>
<name>A0A2Z7BNY3_9LAMI</name>
<sequence>MAASLISNALQGNFDSVLSFPDEGMVAMFKALESTGLRGFLGCPSVLYEQDFGKFLYLCYYARGFSNKLCSKQDKKAVLAHDLLEFRVETQENFHTLSAQLSEIIAYINRGRDDKKGEDSSSRVPQPPEDRSRPGDGGRGRGRSSEPSKKRGGGLHRGGGTSSRGFSHWFG</sequence>
<feature type="compositionally biased region" description="Basic and acidic residues" evidence="1">
    <location>
        <begin position="128"/>
        <end position="149"/>
    </location>
</feature>
<reference evidence="2 3" key="1">
    <citation type="journal article" date="2015" name="Proc. Natl. Acad. Sci. U.S.A.">
        <title>The resurrection genome of Boea hygrometrica: A blueprint for survival of dehydration.</title>
        <authorList>
            <person name="Xiao L."/>
            <person name="Yang G."/>
            <person name="Zhang L."/>
            <person name="Yang X."/>
            <person name="Zhao S."/>
            <person name="Ji Z."/>
            <person name="Zhou Q."/>
            <person name="Hu M."/>
            <person name="Wang Y."/>
            <person name="Chen M."/>
            <person name="Xu Y."/>
            <person name="Jin H."/>
            <person name="Xiao X."/>
            <person name="Hu G."/>
            <person name="Bao F."/>
            <person name="Hu Y."/>
            <person name="Wan P."/>
            <person name="Li L."/>
            <person name="Deng X."/>
            <person name="Kuang T."/>
            <person name="Xiang C."/>
            <person name="Zhu J.K."/>
            <person name="Oliver M.J."/>
            <person name="He Y."/>
        </authorList>
    </citation>
    <scope>NUCLEOTIDE SEQUENCE [LARGE SCALE GENOMIC DNA]</scope>
    <source>
        <strain evidence="3">cv. XS01</strain>
    </source>
</reference>
<protein>
    <submittedName>
        <fullName evidence="2">Uncharacterized protein</fullName>
    </submittedName>
</protein>
<accession>A0A2Z7BNY3</accession>
<feature type="region of interest" description="Disordered" evidence="1">
    <location>
        <begin position="112"/>
        <end position="171"/>
    </location>
</feature>